<gene>
    <name evidence="1" type="ORF">BAL341_3167</name>
</gene>
<evidence type="ECO:0000313" key="1">
    <source>
        <dbReference type="EMBL" id="VHO06111.1"/>
    </source>
</evidence>
<protein>
    <submittedName>
        <fullName evidence="1">Uncharacterized protein</fullName>
    </submittedName>
</protein>
<dbReference type="EMBL" id="CAAJGR010000021">
    <property type="protein sequence ID" value="VHO06111.1"/>
    <property type="molecule type" value="Genomic_DNA"/>
</dbReference>
<accession>A0A486XUY7</accession>
<sequence length="381" mass="42064">MTLERVSAPHRPQAKAALLQHISHSGCALVTEYPLLLSANLGKQLLQANRDAIAQAVQPATLAAVKNLLPQAMLLGNAPAKPHFFSVDFALCHNDKNQLEPQLIELQAFPSMLALCFFLEQHYGACLLDGRSLIQRQQLWQDMLQIQPHAEDGDTIMLDYQPLLQRSGISFLLTAQLGVQVVCLSELYLKGRQLFFRRHGRERKVRRIYNRLIISALPASIALHAQRLLSDADVSWLGHPDWYYFVSKASLLFMQGPWLPRVCQANQATASQLAHSVCKPLFDFAGRGVELSPTPAYLASLKSDAYLLQQKVQYARCVTSPAQQPLKTEIRLLSLWPDNATHPTTVAMMARLSAGDYMGVSQQTGGGGVTEALCGAEALCA</sequence>
<reference evidence="1" key="1">
    <citation type="submission" date="2019-04" db="EMBL/GenBank/DDBJ databases">
        <authorList>
            <person name="Brambilla D."/>
        </authorList>
    </citation>
    <scope>NUCLEOTIDE SEQUENCE</scope>
    <source>
        <strain evidence="1">BAL1</strain>
    </source>
</reference>
<proteinExistence type="predicted"/>
<organism evidence="1">
    <name type="scientific">Rheinheimera sp. BAL341</name>
    <dbReference type="NCBI Taxonomy" id="1708203"/>
    <lineage>
        <taxon>Bacteria</taxon>
        <taxon>Pseudomonadati</taxon>
        <taxon>Pseudomonadota</taxon>
        <taxon>Gammaproteobacteria</taxon>
        <taxon>Chromatiales</taxon>
        <taxon>Chromatiaceae</taxon>
        <taxon>Rheinheimera</taxon>
    </lineage>
</organism>
<name>A0A486XUY7_9GAMM</name>
<dbReference type="AlphaFoldDB" id="A0A486XUY7"/>